<evidence type="ECO:0000256" key="2">
    <source>
        <dbReference type="ARBA" id="ARBA00011245"/>
    </source>
</evidence>
<evidence type="ECO:0000313" key="5">
    <source>
        <dbReference type="EMBL" id="TDE12333.1"/>
    </source>
</evidence>
<comment type="caution">
    <text evidence="5">The sequence shown here is derived from an EMBL/GenBank/DDBJ whole genome shotgun (WGS) entry which is preliminary data.</text>
</comment>
<dbReference type="EMBL" id="SMFL01000009">
    <property type="protein sequence ID" value="TDE12333.1"/>
    <property type="molecule type" value="Genomic_DNA"/>
</dbReference>
<proteinExistence type="predicted"/>
<dbReference type="InterPro" id="IPR011013">
    <property type="entry name" value="Gal_mutarotase_sf_dom"/>
</dbReference>
<evidence type="ECO:0008006" key="7">
    <source>
        <dbReference type="Google" id="ProtNLM"/>
    </source>
</evidence>
<dbReference type="RefSeq" id="WP_131960401.1">
    <property type="nucleotide sequence ID" value="NZ_SMFL01000009.1"/>
</dbReference>
<dbReference type="GO" id="GO:0030246">
    <property type="term" value="F:carbohydrate binding"/>
    <property type="evidence" value="ECO:0007669"/>
    <property type="project" value="InterPro"/>
</dbReference>
<dbReference type="Proteomes" id="UP000294850">
    <property type="component" value="Unassembled WGS sequence"/>
</dbReference>
<accession>A0A4R5DNP1</accession>
<feature type="chain" id="PRO_5021019731" description="DUF4380 domain-containing protein" evidence="4">
    <location>
        <begin position="22"/>
        <end position="322"/>
    </location>
</feature>
<keyword evidence="3" id="KW-0106">Calcium</keyword>
<name>A0A4R5DNP1_9BACT</name>
<dbReference type="InterPro" id="IPR014718">
    <property type="entry name" value="GH-type_carb-bd"/>
</dbReference>
<sequence>MKKLLATGLLLYLCCGMISSADFPMARISNGLIEADLYLPDAESGYYRGTRFDWAGVIPKLEFKGHNFFGQWFSKYDPKLHDAIMGPVEEFTAIGFEEAQVGAEFLKIGVGTLVRPDEKVYSFSKTYEIKNPGKWKIKKRKDRIEFTHEISDAAGYAYQYRKTVKLKKGKPELVLEHTIKNTGRKAIETNVYNHNFFMIDNEPTNQNIKTTFPFKVVAEGKNFGNIAVVDKESITYARTLEQGENVFSSGLQGFGKTKKDYNIFIDNQKSGAGVRITGDQPLEKIVFWACHTTSCPEPYIKLSVKPGEKISWIINYEFSVTN</sequence>
<dbReference type="Gene3D" id="2.70.98.10">
    <property type="match status" value="1"/>
</dbReference>
<keyword evidence="6" id="KW-1185">Reference proteome</keyword>
<evidence type="ECO:0000313" key="6">
    <source>
        <dbReference type="Proteomes" id="UP000294850"/>
    </source>
</evidence>
<dbReference type="AlphaFoldDB" id="A0A4R5DNP1"/>
<keyword evidence="4" id="KW-0732">Signal</keyword>
<evidence type="ECO:0000256" key="1">
    <source>
        <dbReference type="ARBA" id="ARBA00001913"/>
    </source>
</evidence>
<comment type="cofactor">
    <cofactor evidence="1">
        <name>Ca(2+)</name>
        <dbReference type="ChEBI" id="CHEBI:29108"/>
    </cofactor>
</comment>
<dbReference type="OrthoDB" id="5621785at2"/>
<feature type="signal peptide" evidence="4">
    <location>
        <begin position="1"/>
        <end position="21"/>
    </location>
</feature>
<dbReference type="SUPFAM" id="SSF74650">
    <property type="entry name" value="Galactose mutarotase-like"/>
    <property type="match status" value="1"/>
</dbReference>
<comment type="subunit">
    <text evidence="2">Monomer.</text>
</comment>
<protein>
    <recommendedName>
        <fullName evidence="7">DUF4380 domain-containing protein</fullName>
    </recommendedName>
</protein>
<gene>
    <name evidence="5" type="ORF">E0F88_21775</name>
</gene>
<dbReference type="GO" id="GO:0003824">
    <property type="term" value="F:catalytic activity"/>
    <property type="evidence" value="ECO:0007669"/>
    <property type="project" value="InterPro"/>
</dbReference>
<evidence type="ECO:0000256" key="3">
    <source>
        <dbReference type="ARBA" id="ARBA00022837"/>
    </source>
</evidence>
<dbReference type="GO" id="GO:0005975">
    <property type="term" value="P:carbohydrate metabolic process"/>
    <property type="evidence" value="ECO:0007669"/>
    <property type="project" value="InterPro"/>
</dbReference>
<organism evidence="5 6">
    <name type="scientific">Dyadobacter psychrotolerans</name>
    <dbReference type="NCBI Taxonomy" id="2541721"/>
    <lineage>
        <taxon>Bacteria</taxon>
        <taxon>Pseudomonadati</taxon>
        <taxon>Bacteroidota</taxon>
        <taxon>Cytophagia</taxon>
        <taxon>Cytophagales</taxon>
        <taxon>Spirosomataceae</taxon>
        <taxon>Dyadobacter</taxon>
    </lineage>
</organism>
<reference evidence="5 6" key="1">
    <citation type="submission" date="2019-03" db="EMBL/GenBank/DDBJ databases">
        <title>Dyadobacter AR-3-6 sp. nov., isolated from arctic soil.</title>
        <authorList>
            <person name="Chaudhary D.K."/>
        </authorList>
    </citation>
    <scope>NUCLEOTIDE SEQUENCE [LARGE SCALE GENOMIC DNA]</scope>
    <source>
        <strain evidence="5 6">AR-3-6</strain>
    </source>
</reference>
<evidence type="ECO:0000256" key="4">
    <source>
        <dbReference type="SAM" id="SignalP"/>
    </source>
</evidence>